<evidence type="ECO:0000256" key="4">
    <source>
        <dbReference type="ARBA" id="ARBA00022519"/>
    </source>
</evidence>
<dbReference type="PRINTS" id="PR00812">
    <property type="entry name" value="BCTERIALGSPF"/>
</dbReference>
<keyword evidence="5 8" id="KW-0812">Transmembrane</keyword>
<keyword evidence="4" id="KW-0997">Cell inner membrane</keyword>
<evidence type="ECO:0000256" key="1">
    <source>
        <dbReference type="ARBA" id="ARBA00004429"/>
    </source>
</evidence>
<evidence type="ECO:0000256" key="2">
    <source>
        <dbReference type="ARBA" id="ARBA00005745"/>
    </source>
</evidence>
<dbReference type="InterPro" id="IPR003004">
    <property type="entry name" value="GspF/PilC"/>
</dbReference>
<dbReference type="EMBL" id="CP032509">
    <property type="protein sequence ID" value="AZN70990.1"/>
    <property type="molecule type" value="Genomic_DNA"/>
</dbReference>
<evidence type="ECO:0000256" key="6">
    <source>
        <dbReference type="ARBA" id="ARBA00022989"/>
    </source>
</evidence>
<feature type="domain" description="Type II secretion system protein GspF" evidence="9">
    <location>
        <begin position="272"/>
        <end position="389"/>
    </location>
</feature>
<dbReference type="Pfam" id="PF00482">
    <property type="entry name" value="T2SSF"/>
    <property type="match status" value="2"/>
</dbReference>
<comment type="subcellular location">
    <subcellularLocation>
        <location evidence="1">Cell inner membrane</location>
        <topology evidence="1">Multi-pass membrane protein</topology>
    </subcellularLocation>
</comment>
<name>A0A3S9B246_9HYPH</name>
<dbReference type="Proteomes" id="UP000268192">
    <property type="component" value="Chromosome"/>
</dbReference>
<dbReference type="PANTHER" id="PTHR30012:SF7">
    <property type="entry name" value="PROTEIN TRANSPORT PROTEIN HOFC HOMOLOG"/>
    <property type="match status" value="1"/>
</dbReference>
<feature type="transmembrane region" description="Helical" evidence="8">
    <location>
        <begin position="224"/>
        <end position="248"/>
    </location>
</feature>
<dbReference type="KEGG" id="abaw:D5400_06600"/>
<dbReference type="InterPro" id="IPR042094">
    <property type="entry name" value="T2SS_GspF_sf"/>
</dbReference>
<reference evidence="10 11" key="1">
    <citation type="submission" date="2018-09" db="EMBL/GenBank/DDBJ databases">
        <title>Marinorhizobium profundi gen. nov., sp. nov., isolated from a deep-sea sediment sample from the New Britain Trench and proposal of Marinorhizobiaceae fam. nov. in the order Rhizobiales of the class Alphaproteobacteria.</title>
        <authorList>
            <person name="Cao J."/>
        </authorList>
    </citation>
    <scope>NUCLEOTIDE SEQUENCE [LARGE SCALE GENOMIC DNA]</scope>
    <source>
        <strain evidence="10 11">WS11</strain>
    </source>
</reference>
<keyword evidence="3" id="KW-1003">Cell membrane</keyword>
<protein>
    <submittedName>
        <fullName evidence="10">Type II secretion system F family protein</fullName>
    </submittedName>
</protein>
<dbReference type="Gene3D" id="1.20.81.30">
    <property type="entry name" value="Type II secretion system (T2SS), domain F"/>
    <property type="match status" value="2"/>
</dbReference>
<comment type="similarity">
    <text evidence="2">Belongs to the GSP F family.</text>
</comment>
<dbReference type="GO" id="GO:0015628">
    <property type="term" value="P:protein secretion by the type II secretion system"/>
    <property type="evidence" value="ECO:0007669"/>
    <property type="project" value="TreeGrafter"/>
</dbReference>
<evidence type="ECO:0000313" key="11">
    <source>
        <dbReference type="Proteomes" id="UP000268192"/>
    </source>
</evidence>
<feature type="transmembrane region" description="Helical" evidence="8">
    <location>
        <begin position="162"/>
        <end position="188"/>
    </location>
</feature>
<gene>
    <name evidence="10" type="ORF">D5400_06600</name>
</gene>
<organism evidence="10 11">
    <name type="scientific">Georhizobium profundi</name>
    <dbReference type="NCBI Taxonomy" id="2341112"/>
    <lineage>
        <taxon>Bacteria</taxon>
        <taxon>Pseudomonadati</taxon>
        <taxon>Pseudomonadota</taxon>
        <taxon>Alphaproteobacteria</taxon>
        <taxon>Hyphomicrobiales</taxon>
        <taxon>Rhizobiaceae</taxon>
        <taxon>Georhizobium</taxon>
    </lineage>
</organism>
<evidence type="ECO:0000256" key="3">
    <source>
        <dbReference type="ARBA" id="ARBA00022475"/>
    </source>
</evidence>
<accession>A0A3S9B246</accession>
<sequence>MQGFRFKALTPDGQVVEGVEHAVSRTQALVALEARSLVPVLVQDAVGDISAPKNGGAQVARREITDATEQLALLLRAGVALDQALALVAQGASRSFARVLDQIARSVSSGAALSEALAPHVAQFGSTYLGVVRAAERSGAMEASLELLVVERRRVERLRERLFASLAYPAFLAVAAIAVLAFVLLYVIPQFKSALSDLEIAAGGQASLVFALSDFAIDHQTALLVSAILLLIGALAVMRSAAAADLFFDVAGALPGTKRILEYERTASLTAILGLLLASGADLPSALRHGGDVLRQSRHRRDLAEVVRAVRGGMRLSAAFSRSSIIAPAAAQMVRVAEESGELADACARVSSVYQAMLDKALDRMTAVAAPVLLLLVSGLIAWMIVAVVGALLSLNEIVL</sequence>
<dbReference type="GO" id="GO:0005886">
    <property type="term" value="C:plasma membrane"/>
    <property type="evidence" value="ECO:0007669"/>
    <property type="project" value="UniProtKB-SubCell"/>
</dbReference>
<dbReference type="PANTHER" id="PTHR30012">
    <property type="entry name" value="GENERAL SECRETION PATHWAY PROTEIN"/>
    <property type="match status" value="1"/>
</dbReference>
<keyword evidence="6 8" id="KW-1133">Transmembrane helix</keyword>
<evidence type="ECO:0000259" key="9">
    <source>
        <dbReference type="Pfam" id="PF00482"/>
    </source>
</evidence>
<keyword evidence="7 8" id="KW-0472">Membrane</keyword>
<dbReference type="OrthoDB" id="9805682at2"/>
<proteinExistence type="inferred from homology"/>
<feature type="domain" description="Type II secretion system protein GspF" evidence="9">
    <location>
        <begin position="68"/>
        <end position="189"/>
    </location>
</feature>
<dbReference type="RefSeq" id="WP_126008801.1">
    <property type="nucleotide sequence ID" value="NZ_CP032509.1"/>
</dbReference>
<dbReference type="AlphaFoldDB" id="A0A3S9B246"/>
<keyword evidence="11" id="KW-1185">Reference proteome</keyword>
<evidence type="ECO:0000313" key="10">
    <source>
        <dbReference type="EMBL" id="AZN70990.1"/>
    </source>
</evidence>
<evidence type="ECO:0000256" key="7">
    <source>
        <dbReference type="ARBA" id="ARBA00023136"/>
    </source>
</evidence>
<dbReference type="InterPro" id="IPR018076">
    <property type="entry name" value="T2SS_GspF_dom"/>
</dbReference>
<evidence type="ECO:0000256" key="5">
    <source>
        <dbReference type="ARBA" id="ARBA00022692"/>
    </source>
</evidence>
<feature type="transmembrane region" description="Helical" evidence="8">
    <location>
        <begin position="367"/>
        <end position="393"/>
    </location>
</feature>
<evidence type="ECO:0000256" key="8">
    <source>
        <dbReference type="SAM" id="Phobius"/>
    </source>
</evidence>